<keyword evidence="4" id="KW-0720">Serine protease</keyword>
<dbReference type="SUPFAM" id="SSF50494">
    <property type="entry name" value="Trypsin-like serine proteases"/>
    <property type="match status" value="1"/>
</dbReference>
<organism evidence="5 6">
    <name type="scientific">Paenibacillus radicis</name>
    <name type="common">ex Xue et al. 2023</name>
    <dbReference type="NCBI Taxonomy" id="2972489"/>
    <lineage>
        <taxon>Bacteria</taxon>
        <taxon>Bacillati</taxon>
        <taxon>Bacillota</taxon>
        <taxon>Bacilli</taxon>
        <taxon>Bacillales</taxon>
        <taxon>Paenibacillaceae</taxon>
        <taxon>Paenibacillus</taxon>
    </lineage>
</organism>
<accession>A0ABT1YSA3</accession>
<comment type="caution">
    <text evidence="5">The sequence shown here is derived from an EMBL/GenBank/DDBJ whole genome shotgun (WGS) entry which is preliminary data.</text>
</comment>
<gene>
    <name evidence="5" type="ORF">NV381_32350</name>
</gene>
<keyword evidence="2 5" id="KW-0645">Protease</keyword>
<comment type="similarity">
    <text evidence="1">Belongs to the peptidase S1C family.</text>
</comment>
<sequence>MQRWSKLLVIIIGSLYLFLNHFSLTGADPPKTYDAEELYEYANPAVFYVRVFRADGTLKDVGTGFLIEGDGTALTAYHVVNDADRISCVLYEGKLEVACRIAVKDETADAAVLKLEPLIDSSGREESYPYLNLHTSTVRHGEKAFAIGYPMKETKIITEGIVNSPRAQINGRDRILVSAQIVNGMSGGPVFDKYGNVMGIISGSLRTMNNIHLVVNTENINKMMESER</sequence>
<protein>
    <submittedName>
        <fullName evidence="5">Serine protease</fullName>
    </submittedName>
</protein>
<dbReference type="InterPro" id="IPR001940">
    <property type="entry name" value="Peptidase_S1C"/>
</dbReference>
<dbReference type="RefSeq" id="WP_258217436.1">
    <property type="nucleotide sequence ID" value="NZ_JANQBD010000033.1"/>
</dbReference>
<dbReference type="Pfam" id="PF13365">
    <property type="entry name" value="Trypsin_2"/>
    <property type="match status" value="1"/>
</dbReference>
<evidence type="ECO:0000256" key="3">
    <source>
        <dbReference type="ARBA" id="ARBA00022801"/>
    </source>
</evidence>
<evidence type="ECO:0000256" key="1">
    <source>
        <dbReference type="ARBA" id="ARBA00010541"/>
    </source>
</evidence>
<proteinExistence type="inferred from homology"/>
<dbReference type="Proteomes" id="UP001300012">
    <property type="component" value="Unassembled WGS sequence"/>
</dbReference>
<evidence type="ECO:0000256" key="4">
    <source>
        <dbReference type="ARBA" id="ARBA00022825"/>
    </source>
</evidence>
<dbReference type="PRINTS" id="PR00834">
    <property type="entry name" value="PROTEASES2C"/>
</dbReference>
<keyword evidence="3" id="KW-0378">Hydrolase</keyword>
<dbReference type="PANTHER" id="PTHR43343:SF3">
    <property type="entry name" value="PROTEASE DO-LIKE 8, CHLOROPLASTIC"/>
    <property type="match status" value="1"/>
</dbReference>
<evidence type="ECO:0000313" key="5">
    <source>
        <dbReference type="EMBL" id="MCR8635892.1"/>
    </source>
</evidence>
<dbReference type="Gene3D" id="2.40.10.10">
    <property type="entry name" value="Trypsin-like serine proteases"/>
    <property type="match status" value="2"/>
</dbReference>
<keyword evidence="6" id="KW-1185">Reference proteome</keyword>
<dbReference type="InterPro" id="IPR009003">
    <property type="entry name" value="Peptidase_S1_PA"/>
</dbReference>
<dbReference type="GO" id="GO:0006508">
    <property type="term" value="P:proteolysis"/>
    <property type="evidence" value="ECO:0007669"/>
    <property type="project" value="UniProtKB-KW"/>
</dbReference>
<dbReference type="InterPro" id="IPR051201">
    <property type="entry name" value="Chloro_Bact_Ser_Proteases"/>
</dbReference>
<dbReference type="EMBL" id="JANQBD010000033">
    <property type="protein sequence ID" value="MCR8635892.1"/>
    <property type="molecule type" value="Genomic_DNA"/>
</dbReference>
<name>A0ABT1YSA3_9BACL</name>
<dbReference type="GO" id="GO:0008233">
    <property type="term" value="F:peptidase activity"/>
    <property type="evidence" value="ECO:0007669"/>
    <property type="project" value="UniProtKB-KW"/>
</dbReference>
<evidence type="ECO:0000256" key="2">
    <source>
        <dbReference type="ARBA" id="ARBA00022670"/>
    </source>
</evidence>
<reference evidence="5 6" key="1">
    <citation type="submission" date="2022-08" db="EMBL/GenBank/DDBJ databases">
        <title>Paenibacillus endoradicis sp. nov., Paenibacillus radicibacter sp. nov and Paenibacillus pararadicis sp. nov., three cold-adapted plant growth-promoting bacteria isolated from root of Larix gmelinii in Great Khingan.</title>
        <authorList>
            <person name="Xue H."/>
        </authorList>
    </citation>
    <scope>NUCLEOTIDE SEQUENCE [LARGE SCALE GENOMIC DNA]</scope>
    <source>
        <strain evidence="5 6">N5-1-1-5</strain>
    </source>
</reference>
<dbReference type="InterPro" id="IPR043504">
    <property type="entry name" value="Peptidase_S1_PA_chymotrypsin"/>
</dbReference>
<evidence type="ECO:0000313" key="6">
    <source>
        <dbReference type="Proteomes" id="UP001300012"/>
    </source>
</evidence>
<dbReference type="PANTHER" id="PTHR43343">
    <property type="entry name" value="PEPTIDASE S12"/>
    <property type="match status" value="1"/>
</dbReference>